<dbReference type="PROSITE" id="PS00761">
    <property type="entry name" value="SPASE_I_3"/>
    <property type="match status" value="1"/>
</dbReference>
<dbReference type="InterPro" id="IPR036286">
    <property type="entry name" value="LexA/Signal_pep-like_sf"/>
</dbReference>
<keyword evidence="4 7" id="KW-0645">Protease</keyword>
<comment type="subcellular location">
    <subcellularLocation>
        <location evidence="2">Cell membrane</location>
        <topology evidence="2">Single-pass type II membrane protein</topology>
    </subcellularLocation>
    <subcellularLocation>
        <location evidence="8">Membrane</location>
        <topology evidence="8">Single-pass type II membrane protein</topology>
    </subcellularLocation>
</comment>
<dbReference type="InterPro" id="IPR019756">
    <property type="entry name" value="Pept_S26A_signal_pept_1_Ser-AS"/>
</dbReference>
<evidence type="ECO:0000313" key="10">
    <source>
        <dbReference type="EMBL" id="QIL47935.1"/>
    </source>
</evidence>
<dbReference type="NCBIfam" id="TIGR02227">
    <property type="entry name" value="sigpep_I_bact"/>
    <property type="match status" value="1"/>
</dbReference>
<dbReference type="InterPro" id="IPR000223">
    <property type="entry name" value="Pept_S26A_signal_pept_1"/>
</dbReference>
<dbReference type="InterPro" id="IPR019758">
    <property type="entry name" value="Pept_S26A_signal_pept_1_CS"/>
</dbReference>
<dbReference type="InterPro" id="IPR019533">
    <property type="entry name" value="Peptidase_S26"/>
</dbReference>
<evidence type="ECO:0000256" key="8">
    <source>
        <dbReference type="RuleBase" id="RU362042"/>
    </source>
</evidence>
<dbReference type="PROSITE" id="PS00501">
    <property type="entry name" value="SPASE_I_1"/>
    <property type="match status" value="1"/>
</dbReference>
<dbReference type="PRINTS" id="PR00727">
    <property type="entry name" value="LEADERPTASE"/>
</dbReference>
<evidence type="ECO:0000256" key="2">
    <source>
        <dbReference type="ARBA" id="ARBA00004401"/>
    </source>
</evidence>
<evidence type="ECO:0000256" key="1">
    <source>
        <dbReference type="ARBA" id="ARBA00000677"/>
    </source>
</evidence>
<evidence type="ECO:0000256" key="5">
    <source>
        <dbReference type="ARBA" id="ARBA00022801"/>
    </source>
</evidence>
<dbReference type="EC" id="3.4.21.89" evidence="3 7"/>
<evidence type="ECO:0000256" key="7">
    <source>
        <dbReference type="RuleBase" id="RU003993"/>
    </source>
</evidence>
<dbReference type="GO" id="GO:0004252">
    <property type="term" value="F:serine-type endopeptidase activity"/>
    <property type="evidence" value="ECO:0007669"/>
    <property type="project" value="InterPro"/>
</dbReference>
<dbReference type="Gene3D" id="2.10.109.10">
    <property type="entry name" value="Umud Fragment, subunit A"/>
    <property type="match status" value="1"/>
</dbReference>
<dbReference type="KEGG" id="vhy:G7082_05015"/>
<dbReference type="Proteomes" id="UP000501747">
    <property type="component" value="Chromosome"/>
</dbReference>
<protein>
    <recommendedName>
        <fullName evidence="3 7">Signal peptidase I</fullName>
        <ecNumber evidence="3 7">3.4.21.89</ecNumber>
    </recommendedName>
</protein>
<keyword evidence="5 7" id="KW-0378">Hydrolase</keyword>
<evidence type="ECO:0000259" key="9">
    <source>
        <dbReference type="Pfam" id="PF10502"/>
    </source>
</evidence>
<dbReference type="InterPro" id="IPR019757">
    <property type="entry name" value="Pept_S26A_signal_pept_1_Lys-AS"/>
</dbReference>
<evidence type="ECO:0000256" key="6">
    <source>
        <dbReference type="PIRSR" id="PIRSR600223-1"/>
    </source>
</evidence>
<dbReference type="PANTHER" id="PTHR43390">
    <property type="entry name" value="SIGNAL PEPTIDASE I"/>
    <property type="match status" value="1"/>
</dbReference>
<dbReference type="AlphaFoldDB" id="A0A6G8ASN1"/>
<dbReference type="PANTHER" id="PTHR43390:SF8">
    <property type="entry name" value="SIGNAL PEPTIDASE I"/>
    <property type="match status" value="1"/>
</dbReference>
<dbReference type="SUPFAM" id="SSF51306">
    <property type="entry name" value="LexA/Signal peptidase"/>
    <property type="match status" value="1"/>
</dbReference>
<evidence type="ECO:0000256" key="3">
    <source>
        <dbReference type="ARBA" id="ARBA00013208"/>
    </source>
</evidence>
<dbReference type="CDD" id="cd06530">
    <property type="entry name" value="S26_SPase_I"/>
    <property type="match status" value="1"/>
</dbReference>
<dbReference type="GO" id="GO:0006465">
    <property type="term" value="P:signal peptide processing"/>
    <property type="evidence" value="ECO:0007669"/>
    <property type="project" value="InterPro"/>
</dbReference>
<keyword evidence="11" id="KW-1185">Reference proteome</keyword>
<sequence>MKLKTFINKNKKDLIWFVSMFSILIALRVFLFSPVTVSGESMMPTLVDREKMIASKVSTIERFDIIPFKSPDKPGKNYIKRVIGLPGDKIEYKDDVLYVNGKAYEEPYLDEYKSKVDTFLTEDFSLESLYGVSEVPENTYFVLGDNRQNSNDSRAIGFIEKEEILGVSKVSLWPLDKLGLH</sequence>
<dbReference type="GO" id="GO:0005886">
    <property type="term" value="C:plasma membrane"/>
    <property type="evidence" value="ECO:0007669"/>
    <property type="project" value="UniProtKB-SubCell"/>
</dbReference>
<proteinExistence type="inferred from homology"/>
<dbReference type="EMBL" id="CP049887">
    <property type="protein sequence ID" value="QIL47935.1"/>
    <property type="molecule type" value="Genomic_DNA"/>
</dbReference>
<accession>A0A6G8ASN1</accession>
<comment type="catalytic activity">
    <reaction evidence="1 7">
        <text>Cleavage of hydrophobic, N-terminal signal or leader sequences from secreted and periplasmic proteins.</text>
        <dbReference type="EC" id="3.4.21.89"/>
    </reaction>
</comment>
<dbReference type="Pfam" id="PF10502">
    <property type="entry name" value="Peptidase_S26"/>
    <property type="match status" value="1"/>
</dbReference>
<feature type="active site" evidence="6">
    <location>
        <position position="80"/>
    </location>
</feature>
<gene>
    <name evidence="10" type="primary">lepB</name>
    <name evidence="10" type="ORF">G7082_05015</name>
</gene>
<organism evidence="10 11">
    <name type="scientific">Vagococcus hydrophili</name>
    <dbReference type="NCBI Taxonomy" id="2714947"/>
    <lineage>
        <taxon>Bacteria</taxon>
        <taxon>Bacillati</taxon>
        <taxon>Bacillota</taxon>
        <taxon>Bacilli</taxon>
        <taxon>Lactobacillales</taxon>
        <taxon>Enterococcaceae</taxon>
        <taxon>Vagococcus</taxon>
    </lineage>
</organism>
<feature type="domain" description="Peptidase S26" evidence="9">
    <location>
        <begin position="16"/>
        <end position="173"/>
    </location>
</feature>
<name>A0A6G8ASN1_9ENTE</name>
<evidence type="ECO:0000256" key="4">
    <source>
        <dbReference type="ARBA" id="ARBA00022670"/>
    </source>
</evidence>
<dbReference type="PROSITE" id="PS00760">
    <property type="entry name" value="SPASE_I_2"/>
    <property type="match status" value="1"/>
</dbReference>
<reference evidence="10 11" key="1">
    <citation type="submission" date="2020-03" db="EMBL/GenBank/DDBJ databases">
        <title>Vagococcus sp. nov., isolated from beetles.</title>
        <authorList>
            <person name="Hyun D.-W."/>
            <person name="Bae J.-W."/>
        </authorList>
    </citation>
    <scope>NUCLEOTIDE SEQUENCE [LARGE SCALE GENOMIC DNA]</scope>
    <source>
        <strain evidence="10 11">HDW17B</strain>
    </source>
</reference>
<dbReference type="GO" id="GO:0009003">
    <property type="term" value="F:signal peptidase activity"/>
    <property type="evidence" value="ECO:0007669"/>
    <property type="project" value="UniProtKB-EC"/>
</dbReference>
<evidence type="ECO:0000313" key="11">
    <source>
        <dbReference type="Proteomes" id="UP000501747"/>
    </source>
</evidence>
<comment type="similarity">
    <text evidence="8">Belongs to the peptidase S26 family.</text>
</comment>
<feature type="active site" evidence="6">
    <location>
        <position position="41"/>
    </location>
</feature>